<keyword evidence="7" id="KW-1185">Reference proteome</keyword>
<evidence type="ECO:0000256" key="1">
    <source>
        <dbReference type="ARBA" id="ARBA00004141"/>
    </source>
</evidence>
<dbReference type="EMBL" id="JBHTHU010000005">
    <property type="protein sequence ID" value="MFD0749868.1"/>
    <property type="molecule type" value="Genomic_DNA"/>
</dbReference>
<feature type="transmembrane region" description="Helical" evidence="5">
    <location>
        <begin position="96"/>
        <end position="115"/>
    </location>
</feature>
<evidence type="ECO:0000256" key="5">
    <source>
        <dbReference type="SAM" id="Phobius"/>
    </source>
</evidence>
<dbReference type="PIRSF" id="PIRSF030066">
    <property type="entry name" value="UCP030066"/>
    <property type="match status" value="1"/>
</dbReference>
<evidence type="ECO:0000256" key="2">
    <source>
        <dbReference type="ARBA" id="ARBA00022692"/>
    </source>
</evidence>
<comment type="subcellular location">
    <subcellularLocation>
        <location evidence="1">Membrane</location>
        <topology evidence="1">Multi-pass membrane protein</topology>
    </subcellularLocation>
</comment>
<sequence>MTKRNKIIYWIATLWLALGMLSTAVVQLLKVKDEAAMVTRLGYPLYLLTLLGIWKILGVIAVLMPKFGLVKEWAYAGFFFAMSGAVYSHLATGDKTVSLFGPILLIVLTIVSWYFRPADRRLIPN</sequence>
<feature type="transmembrane region" description="Helical" evidence="5">
    <location>
        <begin position="7"/>
        <end position="29"/>
    </location>
</feature>
<organism evidence="6 7">
    <name type="scientific">Mucilaginibacter calamicampi</name>
    <dbReference type="NCBI Taxonomy" id="1302352"/>
    <lineage>
        <taxon>Bacteria</taxon>
        <taxon>Pseudomonadati</taxon>
        <taxon>Bacteroidota</taxon>
        <taxon>Sphingobacteriia</taxon>
        <taxon>Sphingobacteriales</taxon>
        <taxon>Sphingobacteriaceae</taxon>
        <taxon>Mucilaginibacter</taxon>
    </lineage>
</organism>
<dbReference type="Pfam" id="PF13564">
    <property type="entry name" value="DoxX_2"/>
    <property type="match status" value="1"/>
</dbReference>
<evidence type="ECO:0000313" key="6">
    <source>
        <dbReference type="EMBL" id="MFD0749868.1"/>
    </source>
</evidence>
<name>A0ABW2YX90_9SPHI</name>
<comment type="caution">
    <text evidence="6">The sequence shown here is derived from an EMBL/GenBank/DDBJ whole genome shotgun (WGS) entry which is preliminary data.</text>
</comment>
<reference evidence="7" key="1">
    <citation type="journal article" date="2019" name="Int. J. Syst. Evol. Microbiol.">
        <title>The Global Catalogue of Microorganisms (GCM) 10K type strain sequencing project: providing services to taxonomists for standard genome sequencing and annotation.</title>
        <authorList>
            <consortium name="The Broad Institute Genomics Platform"/>
            <consortium name="The Broad Institute Genome Sequencing Center for Infectious Disease"/>
            <person name="Wu L."/>
            <person name="Ma J."/>
        </authorList>
    </citation>
    <scope>NUCLEOTIDE SEQUENCE [LARGE SCALE GENOMIC DNA]</scope>
    <source>
        <strain evidence="7">CCUG 63418</strain>
    </source>
</reference>
<feature type="transmembrane region" description="Helical" evidence="5">
    <location>
        <begin position="41"/>
        <end position="64"/>
    </location>
</feature>
<dbReference type="RefSeq" id="WP_377098604.1">
    <property type="nucleotide sequence ID" value="NZ_JBHTHU010000005.1"/>
</dbReference>
<accession>A0ABW2YX90</accession>
<gene>
    <name evidence="6" type="ORF">ACFQZS_06920</name>
</gene>
<dbReference type="InterPro" id="IPR016944">
    <property type="entry name" value="UCP030066"/>
</dbReference>
<evidence type="ECO:0000313" key="7">
    <source>
        <dbReference type="Proteomes" id="UP001596958"/>
    </source>
</evidence>
<dbReference type="Proteomes" id="UP001596958">
    <property type="component" value="Unassembled WGS sequence"/>
</dbReference>
<dbReference type="InterPro" id="IPR032808">
    <property type="entry name" value="DoxX"/>
</dbReference>
<evidence type="ECO:0000256" key="3">
    <source>
        <dbReference type="ARBA" id="ARBA00022989"/>
    </source>
</evidence>
<keyword evidence="2 5" id="KW-0812">Transmembrane</keyword>
<keyword evidence="3 5" id="KW-1133">Transmembrane helix</keyword>
<feature type="transmembrane region" description="Helical" evidence="5">
    <location>
        <begin position="73"/>
        <end position="90"/>
    </location>
</feature>
<protein>
    <submittedName>
        <fullName evidence="6">DoxX family protein</fullName>
    </submittedName>
</protein>
<proteinExistence type="predicted"/>
<evidence type="ECO:0000256" key="4">
    <source>
        <dbReference type="ARBA" id="ARBA00023136"/>
    </source>
</evidence>
<keyword evidence="4 5" id="KW-0472">Membrane</keyword>